<name>A0A2A6BHQ3_PRIPA</name>
<feature type="region of interest" description="Disordered" evidence="1">
    <location>
        <begin position="1"/>
        <end position="34"/>
    </location>
</feature>
<evidence type="ECO:0000313" key="2">
    <source>
        <dbReference type="EnsemblMetazoa" id="PPA27528.1"/>
    </source>
</evidence>
<feature type="compositionally biased region" description="Polar residues" evidence="1">
    <location>
        <begin position="293"/>
        <end position="302"/>
    </location>
</feature>
<evidence type="ECO:0000256" key="1">
    <source>
        <dbReference type="SAM" id="MobiDB-lite"/>
    </source>
</evidence>
<feature type="compositionally biased region" description="Basic and acidic residues" evidence="1">
    <location>
        <begin position="1"/>
        <end position="21"/>
    </location>
</feature>
<dbReference type="Proteomes" id="UP000005239">
    <property type="component" value="Unassembled WGS sequence"/>
</dbReference>
<dbReference type="EnsemblMetazoa" id="PPA27528.1">
    <property type="protein sequence ID" value="PPA27528.1"/>
    <property type="gene ID" value="WBGene00117082"/>
</dbReference>
<reference evidence="2" key="2">
    <citation type="submission" date="2022-06" db="UniProtKB">
        <authorList>
            <consortium name="EnsemblMetazoa"/>
        </authorList>
    </citation>
    <scope>IDENTIFICATION</scope>
    <source>
        <strain evidence="2">PS312</strain>
    </source>
</reference>
<accession>A0A2A6BHQ3</accession>
<proteinExistence type="predicted"/>
<dbReference type="AlphaFoldDB" id="A0A2A6BHQ3"/>
<feature type="region of interest" description="Disordered" evidence="1">
    <location>
        <begin position="240"/>
        <end position="269"/>
    </location>
</feature>
<gene>
    <name evidence="2" type="primary">WBGene00117082</name>
</gene>
<organism evidence="2 3">
    <name type="scientific">Pristionchus pacificus</name>
    <name type="common">Parasitic nematode worm</name>
    <dbReference type="NCBI Taxonomy" id="54126"/>
    <lineage>
        <taxon>Eukaryota</taxon>
        <taxon>Metazoa</taxon>
        <taxon>Ecdysozoa</taxon>
        <taxon>Nematoda</taxon>
        <taxon>Chromadorea</taxon>
        <taxon>Rhabditida</taxon>
        <taxon>Rhabditina</taxon>
        <taxon>Diplogasteromorpha</taxon>
        <taxon>Diplogasteroidea</taxon>
        <taxon>Neodiplogasteridae</taxon>
        <taxon>Pristionchus</taxon>
    </lineage>
</organism>
<protein>
    <submittedName>
        <fullName evidence="2">Uncharacterized protein</fullName>
    </submittedName>
</protein>
<feature type="region of interest" description="Disordered" evidence="1">
    <location>
        <begin position="338"/>
        <end position="365"/>
    </location>
</feature>
<feature type="compositionally biased region" description="Acidic residues" evidence="1">
    <location>
        <begin position="255"/>
        <end position="264"/>
    </location>
</feature>
<reference evidence="3" key="1">
    <citation type="journal article" date="2008" name="Nat. Genet.">
        <title>The Pristionchus pacificus genome provides a unique perspective on nematode lifestyle and parasitism.</title>
        <authorList>
            <person name="Dieterich C."/>
            <person name="Clifton S.W."/>
            <person name="Schuster L.N."/>
            <person name="Chinwalla A."/>
            <person name="Delehaunty K."/>
            <person name="Dinkelacker I."/>
            <person name="Fulton L."/>
            <person name="Fulton R."/>
            <person name="Godfrey J."/>
            <person name="Minx P."/>
            <person name="Mitreva M."/>
            <person name="Roeseler W."/>
            <person name="Tian H."/>
            <person name="Witte H."/>
            <person name="Yang S.P."/>
            <person name="Wilson R.K."/>
            <person name="Sommer R.J."/>
        </authorList>
    </citation>
    <scope>NUCLEOTIDE SEQUENCE [LARGE SCALE GENOMIC DNA]</scope>
    <source>
        <strain evidence="3">PS312</strain>
    </source>
</reference>
<feature type="region of interest" description="Disordered" evidence="1">
    <location>
        <begin position="284"/>
        <end position="303"/>
    </location>
</feature>
<evidence type="ECO:0000313" key="3">
    <source>
        <dbReference type="Proteomes" id="UP000005239"/>
    </source>
</evidence>
<sequence>MESSKMEPKSGAARNEKKDGEPQAPATALKKAEEQVVVGGEGGGMEDVAVVSVEEEEEAALLATGIQNDHPDGLMGWWRDNSAESVRDLHMVLGGESDLSRGVVGRVWEEMEEAQGMGGRVAVHVSGHVAGDSLGFTLSFGPDKLPITSSILVDLRRLFVTLRTVRHDRTSGDEWSVGDDDVYVDDGHKFALKLLNASKELPQIKLPPIHAVRDASRPLIPGQSAVSILKDEEWKVLNNGGVRPYPPIDSYGPPGEDEENDEEERANLDNLRPDWIGEVAVELEDSRPFATPPSRNSRSTLYKTALEAPSDVSARPDNDAVATSLLAALDQSIPHDDDVIISTPPLPPFDDSMDALPRHKRRYER</sequence>
<keyword evidence="3" id="KW-1185">Reference proteome</keyword>
<accession>A0A8R1YR47</accession>